<sequence>MTDLEIESLFLLEILSDPWRMTSRVVAMLNMSLSDIAQSALNERSEISTARSRPHSSAADAVRVSPIHFALDKDGSSLLRLPFQTSPERPARAA</sequence>
<accession>A0A4C1UZT2</accession>
<dbReference type="EMBL" id="BGZK01000253">
    <property type="protein sequence ID" value="GBP31975.1"/>
    <property type="molecule type" value="Genomic_DNA"/>
</dbReference>
<gene>
    <name evidence="1" type="ORF">EVAR_18514_1</name>
</gene>
<reference evidence="1 2" key="1">
    <citation type="journal article" date="2019" name="Commun. Biol.">
        <title>The bagworm genome reveals a unique fibroin gene that provides high tensile strength.</title>
        <authorList>
            <person name="Kono N."/>
            <person name="Nakamura H."/>
            <person name="Ohtoshi R."/>
            <person name="Tomita M."/>
            <person name="Numata K."/>
            <person name="Arakawa K."/>
        </authorList>
    </citation>
    <scope>NUCLEOTIDE SEQUENCE [LARGE SCALE GENOMIC DNA]</scope>
</reference>
<protein>
    <submittedName>
        <fullName evidence="1">Uncharacterized protein</fullName>
    </submittedName>
</protein>
<keyword evidence="2" id="KW-1185">Reference proteome</keyword>
<evidence type="ECO:0000313" key="2">
    <source>
        <dbReference type="Proteomes" id="UP000299102"/>
    </source>
</evidence>
<dbReference type="Proteomes" id="UP000299102">
    <property type="component" value="Unassembled WGS sequence"/>
</dbReference>
<name>A0A4C1UZT2_EUMVA</name>
<proteinExistence type="predicted"/>
<dbReference type="AlphaFoldDB" id="A0A4C1UZT2"/>
<evidence type="ECO:0000313" key="1">
    <source>
        <dbReference type="EMBL" id="GBP31975.1"/>
    </source>
</evidence>
<comment type="caution">
    <text evidence="1">The sequence shown here is derived from an EMBL/GenBank/DDBJ whole genome shotgun (WGS) entry which is preliminary data.</text>
</comment>
<organism evidence="1 2">
    <name type="scientific">Eumeta variegata</name>
    <name type="common">Bagworm moth</name>
    <name type="synonym">Eumeta japonica</name>
    <dbReference type="NCBI Taxonomy" id="151549"/>
    <lineage>
        <taxon>Eukaryota</taxon>
        <taxon>Metazoa</taxon>
        <taxon>Ecdysozoa</taxon>
        <taxon>Arthropoda</taxon>
        <taxon>Hexapoda</taxon>
        <taxon>Insecta</taxon>
        <taxon>Pterygota</taxon>
        <taxon>Neoptera</taxon>
        <taxon>Endopterygota</taxon>
        <taxon>Lepidoptera</taxon>
        <taxon>Glossata</taxon>
        <taxon>Ditrysia</taxon>
        <taxon>Tineoidea</taxon>
        <taxon>Psychidae</taxon>
        <taxon>Oiketicinae</taxon>
        <taxon>Eumeta</taxon>
    </lineage>
</organism>